<dbReference type="PROSITE" id="PS00889">
    <property type="entry name" value="CNMP_BINDING_2"/>
    <property type="match status" value="1"/>
</dbReference>
<dbReference type="PROSITE" id="PS50042">
    <property type="entry name" value="CNMP_BINDING_3"/>
    <property type="match status" value="1"/>
</dbReference>
<dbReference type="InterPro" id="IPR018488">
    <property type="entry name" value="cNMP-bd_CS"/>
</dbReference>
<dbReference type="Proteomes" id="UP001597314">
    <property type="component" value="Unassembled WGS sequence"/>
</dbReference>
<keyword evidence="9 11" id="KW-0472">Membrane</keyword>
<evidence type="ECO:0000256" key="2">
    <source>
        <dbReference type="ARBA" id="ARBA00022448"/>
    </source>
</evidence>
<dbReference type="InterPro" id="IPR014710">
    <property type="entry name" value="RmlC-like_jellyroll"/>
</dbReference>
<evidence type="ECO:0000256" key="8">
    <source>
        <dbReference type="ARBA" id="ARBA00023065"/>
    </source>
</evidence>
<evidence type="ECO:0000256" key="10">
    <source>
        <dbReference type="ARBA" id="ARBA00023303"/>
    </source>
</evidence>
<evidence type="ECO:0000256" key="6">
    <source>
        <dbReference type="ARBA" id="ARBA00022958"/>
    </source>
</evidence>
<dbReference type="PANTHER" id="PTHR11537">
    <property type="entry name" value="VOLTAGE-GATED POTASSIUM CHANNEL"/>
    <property type="match status" value="1"/>
</dbReference>
<evidence type="ECO:0000256" key="9">
    <source>
        <dbReference type="ARBA" id="ARBA00023136"/>
    </source>
</evidence>
<comment type="subcellular location">
    <subcellularLocation>
        <location evidence="1">Membrane</location>
        <topology evidence="1">Multi-pass membrane protein</topology>
    </subcellularLocation>
</comment>
<evidence type="ECO:0000256" key="5">
    <source>
        <dbReference type="ARBA" id="ARBA00022826"/>
    </source>
</evidence>
<evidence type="ECO:0000256" key="7">
    <source>
        <dbReference type="ARBA" id="ARBA00022989"/>
    </source>
</evidence>
<feature type="transmembrane region" description="Helical" evidence="11">
    <location>
        <begin position="104"/>
        <end position="124"/>
    </location>
</feature>
<evidence type="ECO:0000256" key="4">
    <source>
        <dbReference type="ARBA" id="ARBA00022692"/>
    </source>
</evidence>
<feature type="transmembrane region" description="Helical" evidence="11">
    <location>
        <begin position="62"/>
        <end position="84"/>
    </location>
</feature>
<dbReference type="EMBL" id="JBHUIW010000018">
    <property type="protein sequence ID" value="MFD2183580.1"/>
    <property type="molecule type" value="Genomic_DNA"/>
</dbReference>
<dbReference type="Pfam" id="PF00027">
    <property type="entry name" value="cNMP_binding"/>
    <property type="match status" value="1"/>
</dbReference>
<dbReference type="SUPFAM" id="SSF51206">
    <property type="entry name" value="cAMP-binding domain-like"/>
    <property type="match status" value="1"/>
</dbReference>
<keyword evidence="14" id="KW-1185">Reference proteome</keyword>
<keyword evidence="2" id="KW-0813">Transport</keyword>
<dbReference type="PRINTS" id="PR00169">
    <property type="entry name" value="KCHANNEL"/>
</dbReference>
<dbReference type="InterPro" id="IPR000595">
    <property type="entry name" value="cNMP-bd_dom"/>
</dbReference>
<dbReference type="Gene3D" id="2.60.120.10">
    <property type="entry name" value="Jelly Rolls"/>
    <property type="match status" value="1"/>
</dbReference>
<protein>
    <submittedName>
        <fullName evidence="13">Cyclic nucleotide-gated ion channel</fullName>
    </submittedName>
</protein>
<evidence type="ECO:0000256" key="11">
    <source>
        <dbReference type="SAM" id="Phobius"/>
    </source>
</evidence>
<keyword evidence="10" id="KW-0407">Ion channel</keyword>
<dbReference type="Gene3D" id="1.10.287.70">
    <property type="match status" value="1"/>
</dbReference>
<dbReference type="InterPro" id="IPR018490">
    <property type="entry name" value="cNMP-bd_dom_sf"/>
</dbReference>
<name>A0ABW5AM50_9BRAD</name>
<dbReference type="RefSeq" id="WP_378478736.1">
    <property type="nucleotide sequence ID" value="NZ_JBHUIW010000018.1"/>
</dbReference>
<feature type="transmembrane region" description="Helical" evidence="11">
    <location>
        <begin position="197"/>
        <end position="214"/>
    </location>
</feature>
<evidence type="ECO:0000313" key="13">
    <source>
        <dbReference type="EMBL" id="MFD2183580.1"/>
    </source>
</evidence>
<keyword evidence="7 11" id="KW-1133">Transmembrane helix</keyword>
<dbReference type="Pfam" id="PF00520">
    <property type="entry name" value="Ion_trans"/>
    <property type="match status" value="1"/>
</dbReference>
<dbReference type="CDD" id="cd00038">
    <property type="entry name" value="CAP_ED"/>
    <property type="match status" value="1"/>
</dbReference>
<dbReference type="PANTHER" id="PTHR11537:SF254">
    <property type="entry name" value="POTASSIUM VOLTAGE-GATED CHANNEL PROTEIN SHAB"/>
    <property type="match status" value="1"/>
</dbReference>
<evidence type="ECO:0000259" key="12">
    <source>
        <dbReference type="PROSITE" id="PS50042"/>
    </source>
</evidence>
<organism evidence="13 14">
    <name type="scientific">Rhodoplanes azumiensis</name>
    <dbReference type="NCBI Taxonomy" id="1897628"/>
    <lineage>
        <taxon>Bacteria</taxon>
        <taxon>Pseudomonadati</taxon>
        <taxon>Pseudomonadota</taxon>
        <taxon>Alphaproteobacteria</taxon>
        <taxon>Hyphomicrobiales</taxon>
        <taxon>Nitrobacteraceae</taxon>
        <taxon>Rhodoplanes</taxon>
    </lineage>
</organism>
<accession>A0ABW5AM50</accession>
<evidence type="ECO:0000313" key="14">
    <source>
        <dbReference type="Proteomes" id="UP001597314"/>
    </source>
</evidence>
<keyword evidence="3" id="KW-0633">Potassium transport</keyword>
<keyword evidence="4 11" id="KW-0812">Transmembrane</keyword>
<comment type="caution">
    <text evidence="13">The sequence shown here is derived from an EMBL/GenBank/DDBJ whole genome shotgun (WGS) entry which is preliminary data.</text>
</comment>
<feature type="domain" description="Cyclic nucleotide-binding" evidence="12">
    <location>
        <begin position="271"/>
        <end position="385"/>
    </location>
</feature>
<dbReference type="InterPro" id="IPR005821">
    <property type="entry name" value="Ion_trans_dom"/>
</dbReference>
<reference evidence="14" key="1">
    <citation type="journal article" date="2019" name="Int. J. Syst. Evol. Microbiol.">
        <title>The Global Catalogue of Microorganisms (GCM) 10K type strain sequencing project: providing services to taxonomists for standard genome sequencing and annotation.</title>
        <authorList>
            <consortium name="The Broad Institute Genomics Platform"/>
            <consortium name="The Broad Institute Genome Sequencing Center for Infectious Disease"/>
            <person name="Wu L."/>
            <person name="Ma J."/>
        </authorList>
    </citation>
    <scope>NUCLEOTIDE SEQUENCE [LARGE SCALE GENOMIC DNA]</scope>
    <source>
        <strain evidence="14">CGMCC 1.6774</strain>
    </source>
</reference>
<keyword evidence="5" id="KW-0631">Potassium channel</keyword>
<proteinExistence type="predicted"/>
<feature type="transmembrane region" description="Helical" evidence="11">
    <location>
        <begin position="226"/>
        <end position="250"/>
    </location>
</feature>
<keyword evidence="6" id="KW-0630">Potassium</keyword>
<dbReference type="InterPro" id="IPR028325">
    <property type="entry name" value="VG_K_chnl"/>
</dbReference>
<evidence type="ECO:0000256" key="3">
    <source>
        <dbReference type="ARBA" id="ARBA00022538"/>
    </source>
</evidence>
<feature type="transmembrane region" description="Helical" evidence="11">
    <location>
        <begin position="32"/>
        <end position="50"/>
    </location>
</feature>
<feature type="transmembrane region" description="Helical" evidence="11">
    <location>
        <begin position="164"/>
        <end position="185"/>
    </location>
</feature>
<evidence type="ECO:0000256" key="1">
    <source>
        <dbReference type="ARBA" id="ARBA00004141"/>
    </source>
</evidence>
<dbReference type="PROSITE" id="PS00888">
    <property type="entry name" value="CNMP_BINDING_1"/>
    <property type="match status" value="1"/>
</dbReference>
<dbReference type="SMART" id="SM00100">
    <property type="entry name" value="cNMP"/>
    <property type="match status" value="1"/>
</dbReference>
<keyword evidence="8" id="KW-0406">Ion transport</keyword>
<gene>
    <name evidence="13" type="ORF">ACFSOX_15600</name>
</gene>
<sequence length="413" mass="45534">MRAHAKKRAVELRRRVGEILDHGVGAEHASRLVDRVLIGLILLNIVGVVLESVPEVDARWHPAFIVIEIVSLVVFTAEYALRIWTAPENALTRALSPWQARRRYLTSMVGVVDLLAVLPFWFIFAVPEDLRVVLIFRVVRFLKLTRYSPGMRSLLDALYNERRALAACLVVFFGATLFAAVLMYLAERHVQPDRLGTIPDAIWWAVVTLGTTGYGDVVPVTALGKLIAGATVLMAMAMVAMPVGIIATAFAEEIHRRDFVVTWGMVARVPLFAGLDAAAIADIMRYLRAQTVDAGDVIVRVGDPAHSMYFIARGAVDIDLKGRHITLGVGHFFGEIALLRRAHRSATVTALTRADLLVLDGGDLRRLMDRDPRLADRIHEVARERVGADIVGKRGDLVGEEIAQGQERSPPGE</sequence>
<dbReference type="SUPFAM" id="SSF81324">
    <property type="entry name" value="Voltage-gated potassium channels"/>
    <property type="match status" value="1"/>
</dbReference>